<organism evidence="11 12">
    <name type="scientific">Arctia plantaginis</name>
    <name type="common">Wood tiger moth</name>
    <name type="synonym">Phalaena plantaginis</name>
    <dbReference type="NCBI Taxonomy" id="874455"/>
    <lineage>
        <taxon>Eukaryota</taxon>
        <taxon>Metazoa</taxon>
        <taxon>Ecdysozoa</taxon>
        <taxon>Arthropoda</taxon>
        <taxon>Hexapoda</taxon>
        <taxon>Insecta</taxon>
        <taxon>Pterygota</taxon>
        <taxon>Neoptera</taxon>
        <taxon>Endopterygota</taxon>
        <taxon>Lepidoptera</taxon>
        <taxon>Glossata</taxon>
        <taxon>Ditrysia</taxon>
        <taxon>Noctuoidea</taxon>
        <taxon>Erebidae</taxon>
        <taxon>Arctiinae</taxon>
        <taxon>Arctia</taxon>
    </lineage>
</organism>
<feature type="domain" description="OAR" evidence="10">
    <location>
        <begin position="355"/>
        <end position="368"/>
    </location>
</feature>
<gene>
    <name evidence="11" type="ORF">APLA_LOCUS5159</name>
</gene>
<reference evidence="11 12" key="1">
    <citation type="submission" date="2020-04" db="EMBL/GenBank/DDBJ databases">
        <authorList>
            <person name="Wallbank WR R."/>
            <person name="Pardo Diaz C."/>
            <person name="Kozak K."/>
            <person name="Martin S."/>
            <person name="Jiggins C."/>
            <person name="Moest M."/>
            <person name="Warren A I."/>
            <person name="Byers J.R.P. K."/>
            <person name="Montejo-Kovacevich G."/>
            <person name="Yen C E."/>
        </authorList>
    </citation>
    <scope>NUCLEOTIDE SEQUENCE [LARGE SCALE GENOMIC DNA]</scope>
</reference>
<evidence type="ECO:0000313" key="11">
    <source>
        <dbReference type="EMBL" id="CAB3231395.1"/>
    </source>
</evidence>
<dbReference type="PROSITE" id="PS50803">
    <property type="entry name" value="OAR"/>
    <property type="match status" value="1"/>
</dbReference>
<dbReference type="InterPro" id="IPR003654">
    <property type="entry name" value="OAR_dom"/>
</dbReference>
<dbReference type="AlphaFoldDB" id="A0A8S0ZGC1"/>
<dbReference type="PRINTS" id="PR00031">
    <property type="entry name" value="HTHREPRESSR"/>
</dbReference>
<feature type="DNA-binding region" description="Homeobox" evidence="6">
    <location>
        <begin position="136"/>
        <end position="195"/>
    </location>
</feature>
<keyword evidence="2" id="KW-0217">Developmental protein</keyword>
<evidence type="ECO:0000256" key="2">
    <source>
        <dbReference type="ARBA" id="ARBA00022473"/>
    </source>
</evidence>
<dbReference type="GO" id="GO:0000977">
    <property type="term" value="F:RNA polymerase II transcription regulatory region sequence-specific DNA binding"/>
    <property type="evidence" value="ECO:0007669"/>
    <property type="project" value="TreeGrafter"/>
</dbReference>
<dbReference type="CDD" id="cd00086">
    <property type="entry name" value="homeodomain"/>
    <property type="match status" value="1"/>
</dbReference>
<keyword evidence="4 6" id="KW-0371">Homeobox</keyword>
<evidence type="ECO:0000256" key="1">
    <source>
        <dbReference type="ARBA" id="ARBA00004123"/>
    </source>
</evidence>
<dbReference type="Pfam" id="PF03826">
    <property type="entry name" value="OAR"/>
    <property type="match status" value="1"/>
</dbReference>
<evidence type="ECO:0000256" key="4">
    <source>
        <dbReference type="ARBA" id="ARBA00023155"/>
    </source>
</evidence>
<evidence type="ECO:0000313" key="12">
    <source>
        <dbReference type="Proteomes" id="UP000494256"/>
    </source>
</evidence>
<protein>
    <submittedName>
        <fullName evidence="11">Uncharacterized protein</fullName>
    </submittedName>
</protein>
<feature type="region of interest" description="Disordered" evidence="8">
    <location>
        <begin position="104"/>
        <end position="134"/>
    </location>
</feature>
<evidence type="ECO:0000259" key="10">
    <source>
        <dbReference type="PROSITE" id="PS50803"/>
    </source>
</evidence>
<dbReference type="Proteomes" id="UP000494256">
    <property type="component" value="Unassembled WGS sequence"/>
</dbReference>
<feature type="region of interest" description="Disordered" evidence="8">
    <location>
        <begin position="290"/>
        <end position="344"/>
    </location>
</feature>
<dbReference type="GO" id="GO:0005634">
    <property type="term" value="C:nucleus"/>
    <property type="evidence" value="ECO:0007669"/>
    <property type="project" value="UniProtKB-SubCell"/>
</dbReference>
<evidence type="ECO:0000256" key="5">
    <source>
        <dbReference type="ARBA" id="ARBA00023242"/>
    </source>
</evidence>
<evidence type="ECO:0000256" key="7">
    <source>
        <dbReference type="RuleBase" id="RU000682"/>
    </source>
</evidence>
<dbReference type="InterPro" id="IPR009057">
    <property type="entry name" value="Homeodomain-like_sf"/>
</dbReference>
<dbReference type="Gene3D" id="1.10.10.60">
    <property type="entry name" value="Homeodomain-like"/>
    <property type="match status" value="1"/>
</dbReference>
<evidence type="ECO:0000256" key="6">
    <source>
        <dbReference type="PROSITE-ProRule" id="PRU00108"/>
    </source>
</evidence>
<dbReference type="FunFam" id="1.10.10.60:FF:000102">
    <property type="entry name" value="Aristaless related homeobox"/>
    <property type="match status" value="1"/>
</dbReference>
<dbReference type="PANTHER" id="PTHR24329">
    <property type="entry name" value="HOMEOBOX PROTEIN ARISTALESS"/>
    <property type="match status" value="1"/>
</dbReference>
<dbReference type="PANTHER" id="PTHR24329:SF337">
    <property type="entry name" value="ARISTALESS RELATED HOMEOBOX"/>
    <property type="match status" value="1"/>
</dbReference>
<evidence type="ECO:0000256" key="3">
    <source>
        <dbReference type="ARBA" id="ARBA00023125"/>
    </source>
</evidence>
<keyword evidence="3 6" id="KW-0238">DNA-binding</keyword>
<dbReference type="GO" id="GO:0000981">
    <property type="term" value="F:DNA-binding transcription factor activity, RNA polymerase II-specific"/>
    <property type="evidence" value="ECO:0007669"/>
    <property type="project" value="InterPro"/>
</dbReference>
<evidence type="ECO:0000256" key="8">
    <source>
        <dbReference type="SAM" id="MobiDB-lite"/>
    </source>
</evidence>
<dbReference type="SUPFAM" id="SSF46689">
    <property type="entry name" value="Homeodomain-like"/>
    <property type="match status" value="1"/>
</dbReference>
<proteinExistence type="predicted"/>
<keyword evidence="5 6" id="KW-0539">Nucleus</keyword>
<name>A0A8S0ZGC1_ARCPL</name>
<dbReference type="EMBL" id="CADEBD010000288">
    <property type="protein sequence ID" value="CAB3231395.1"/>
    <property type="molecule type" value="Genomic_DNA"/>
</dbReference>
<accession>A0A8S0ZGC1</accession>
<dbReference type="InterPro" id="IPR017970">
    <property type="entry name" value="Homeobox_CS"/>
</dbReference>
<dbReference type="PROSITE" id="PS00027">
    <property type="entry name" value="HOMEOBOX_1"/>
    <property type="match status" value="1"/>
</dbReference>
<feature type="domain" description="Homeobox" evidence="9">
    <location>
        <begin position="134"/>
        <end position="194"/>
    </location>
</feature>
<dbReference type="SMART" id="SM00389">
    <property type="entry name" value="HOX"/>
    <property type="match status" value="1"/>
</dbReference>
<dbReference type="OrthoDB" id="7722975at2759"/>
<dbReference type="PROSITE" id="PS50071">
    <property type="entry name" value="HOMEOBOX_2"/>
    <property type="match status" value="1"/>
</dbReference>
<comment type="subcellular location">
    <subcellularLocation>
        <location evidence="1 6 7">Nucleus</location>
    </subcellularLocation>
</comment>
<dbReference type="InterPro" id="IPR050649">
    <property type="entry name" value="Paired_Homeobox_TFs"/>
</dbReference>
<evidence type="ECO:0000259" key="9">
    <source>
        <dbReference type="PROSITE" id="PS50071"/>
    </source>
</evidence>
<comment type="caution">
    <text evidence="11">The sequence shown here is derived from an EMBL/GenBank/DDBJ whole genome shotgun (WGS) entry which is preliminary data.</text>
</comment>
<dbReference type="Pfam" id="PF00046">
    <property type="entry name" value="Homeodomain"/>
    <property type="match status" value="1"/>
</dbReference>
<dbReference type="InterPro" id="IPR001356">
    <property type="entry name" value="HD"/>
</dbReference>
<dbReference type="InterPro" id="IPR000047">
    <property type="entry name" value="HTH_motif"/>
</dbReference>
<sequence length="382" mass="42778">MNKKIYLEKSAYKWRPEPALFSTSRLKALVCYSLLLCCRLRRHGVSCKLWPLLTAIYSCLLSFVSCFKIRTLVWSSTVIIGSDLLENTIATIYRSHYIMGVSEPGSSTTPDLPPMEHDRPGSGSGLDDEDIPQRKQRRYRTTFTSYQLDELEKAFGRTHYPDVFTREELALKIGLTEARIQVWFQNRRAKWRKQEKVGPHAHPYSGYLGGAQPLPTSATLPAPPHPFTQLGFGLRKPFDAALASFRYASTPLFGTQYLPPLSRPSLFGAPLYATSPAHFHSLFANLTVPEPPRMSPEHSRPELSHTSSDVSLRSPEHARLSPEVNGSPAPSVSPPISPGSESLHIPSAMEDVRSSSIAALRLAAREHELRLEFLRQRADLIC</sequence>